<dbReference type="GO" id="GO:0002143">
    <property type="term" value="P:tRNA wobble position uridine thiolation"/>
    <property type="evidence" value="ECO:0007669"/>
    <property type="project" value="InterPro"/>
</dbReference>
<proteinExistence type="predicted"/>
<accession>F0T7G8</accession>
<gene>
    <name evidence="1" type="ordered locus">Metbo_0145</name>
</gene>
<protein>
    <submittedName>
        <fullName evidence="1">DsrH family protein</fullName>
    </submittedName>
</protein>
<dbReference type="InterPro" id="IPR027396">
    <property type="entry name" value="DsrEFH-like"/>
</dbReference>
<dbReference type="InterPro" id="IPR007215">
    <property type="entry name" value="Sulphur_relay_TusB/DsrH"/>
</dbReference>
<dbReference type="STRING" id="877455.Metbo_0145"/>
<dbReference type="SUPFAM" id="SSF75169">
    <property type="entry name" value="DsrEFH-like"/>
    <property type="match status" value="1"/>
</dbReference>
<dbReference type="GO" id="GO:0005737">
    <property type="term" value="C:cytoplasm"/>
    <property type="evidence" value="ECO:0007669"/>
    <property type="project" value="InterPro"/>
</dbReference>
<dbReference type="RefSeq" id="WP_013643748.1">
    <property type="nucleotide sequence ID" value="NC_015216.1"/>
</dbReference>
<reference evidence="2" key="1">
    <citation type="submission" date="2011-02" db="EMBL/GenBank/DDBJ databases">
        <title>Complete sequence of Methanobacterium sp. AL-21.</title>
        <authorList>
            <consortium name="US DOE Joint Genome Institute"/>
            <person name="Lucas S."/>
            <person name="Copeland A."/>
            <person name="Lapidus A."/>
            <person name="Cheng J.-F."/>
            <person name="Goodwin L."/>
            <person name="Pitluck S."/>
            <person name="Chertkov O."/>
            <person name="Detter J.C."/>
            <person name="Han C."/>
            <person name="Tapia R."/>
            <person name="Land M."/>
            <person name="Hauser L."/>
            <person name="Kyrpides N."/>
            <person name="Ivanova N."/>
            <person name="Mikhailova N."/>
            <person name="Pagani I."/>
            <person name="Cadillo-Quiroz H."/>
            <person name="Imachi H."/>
            <person name="Zinder S."/>
            <person name="Liu W."/>
            <person name="Woyke T."/>
        </authorList>
    </citation>
    <scope>NUCLEOTIDE SEQUENCE [LARGE SCALE GENOMIC DNA]</scope>
    <source>
        <strain evidence="2">AL-21</strain>
    </source>
</reference>
<evidence type="ECO:0000313" key="1">
    <source>
        <dbReference type="EMBL" id="ADZ08397.1"/>
    </source>
</evidence>
<dbReference type="HOGENOM" id="CLU_2204162_0_0_2"/>
<dbReference type="eggNOG" id="arCOG05131">
    <property type="taxonomic scope" value="Archaea"/>
</dbReference>
<dbReference type="KEGG" id="mel:Metbo_0145"/>
<dbReference type="Proteomes" id="UP000007490">
    <property type="component" value="Chromosome"/>
</dbReference>
<organism evidence="1 2">
    <name type="scientific">Methanobacterium lacus (strain AL-21)</name>
    <dbReference type="NCBI Taxonomy" id="877455"/>
    <lineage>
        <taxon>Archaea</taxon>
        <taxon>Methanobacteriati</taxon>
        <taxon>Methanobacteriota</taxon>
        <taxon>Methanomada group</taxon>
        <taxon>Methanobacteria</taxon>
        <taxon>Methanobacteriales</taxon>
        <taxon>Methanobacteriaceae</taxon>
        <taxon>Methanobacterium</taxon>
    </lineage>
</organism>
<keyword evidence="2" id="KW-1185">Reference proteome</keyword>
<dbReference type="OrthoDB" id="70202at2157"/>
<dbReference type="EMBL" id="CP002551">
    <property type="protein sequence ID" value="ADZ08397.1"/>
    <property type="molecule type" value="Genomic_DNA"/>
</dbReference>
<sequence length="109" mass="12657">MHLGFLLTKTPSEEGYNTFLKFIEMYKSHDLTIYLVGNGVYNFRKNYGASEHLLELLKNSPSLKIYSCEDDFEARGIGKETLIEDIIPFKTYDTIVVDIMENQDQIFSF</sequence>
<dbReference type="Gene3D" id="3.40.1260.10">
    <property type="entry name" value="DsrEFH-like"/>
    <property type="match status" value="1"/>
</dbReference>
<reference evidence="1 2" key="2">
    <citation type="journal article" date="2014" name="Int. J. Syst. Evol. Microbiol.">
        <title>Methanobacterium paludis sp. nov. and a novel strain of Methanobacterium lacus isolated from northern peatlands.</title>
        <authorList>
            <person name="Cadillo-Quiroz H."/>
            <person name="Brauer S.L."/>
            <person name="Goodson N."/>
            <person name="Yavitt J.B."/>
            <person name="Zinder S.H."/>
        </authorList>
    </citation>
    <scope>NUCLEOTIDE SEQUENCE [LARGE SCALE GENOMIC DNA]</scope>
    <source>
        <strain evidence="1 2">AL-21</strain>
    </source>
</reference>
<dbReference type="GeneID" id="10276571"/>
<dbReference type="AlphaFoldDB" id="F0T7G8"/>
<name>F0T7G8_METLA</name>
<dbReference type="Pfam" id="PF04077">
    <property type="entry name" value="DsrH"/>
    <property type="match status" value="1"/>
</dbReference>
<evidence type="ECO:0000313" key="2">
    <source>
        <dbReference type="Proteomes" id="UP000007490"/>
    </source>
</evidence>